<feature type="domain" description="PHD-type" evidence="6">
    <location>
        <begin position="257"/>
        <end position="319"/>
    </location>
</feature>
<feature type="region of interest" description="Disordered" evidence="5">
    <location>
        <begin position="323"/>
        <end position="412"/>
    </location>
</feature>
<keyword evidence="2 4" id="KW-0863">Zinc-finger</keyword>
<dbReference type="PROSITE" id="PS50016">
    <property type="entry name" value="ZF_PHD_2"/>
    <property type="match status" value="1"/>
</dbReference>
<dbReference type="EMBL" id="GG662536">
    <property type="protein sequence ID" value="EAR85684.2"/>
    <property type="molecule type" value="Genomic_DNA"/>
</dbReference>
<evidence type="ECO:0000256" key="5">
    <source>
        <dbReference type="SAM" id="MobiDB-lite"/>
    </source>
</evidence>
<dbReference type="eggNOG" id="ENOG502R2WT">
    <property type="taxonomic scope" value="Eukaryota"/>
</dbReference>
<gene>
    <name evidence="7" type="ORF">TTHERM_00420920</name>
</gene>
<evidence type="ECO:0000256" key="1">
    <source>
        <dbReference type="ARBA" id="ARBA00022723"/>
    </source>
</evidence>
<dbReference type="InterPro" id="IPR019787">
    <property type="entry name" value="Znf_PHD-finger"/>
</dbReference>
<dbReference type="GO" id="GO:0008270">
    <property type="term" value="F:zinc ion binding"/>
    <property type="evidence" value="ECO:0007669"/>
    <property type="project" value="UniProtKB-KW"/>
</dbReference>
<keyword evidence="1" id="KW-0479">Metal-binding</keyword>
<dbReference type="SMART" id="SM00249">
    <property type="entry name" value="PHD"/>
    <property type="match status" value="1"/>
</dbReference>
<proteinExistence type="predicted"/>
<feature type="compositionally biased region" description="Polar residues" evidence="5">
    <location>
        <begin position="108"/>
        <end position="137"/>
    </location>
</feature>
<evidence type="ECO:0000256" key="2">
    <source>
        <dbReference type="ARBA" id="ARBA00022771"/>
    </source>
</evidence>
<dbReference type="Proteomes" id="UP000009168">
    <property type="component" value="Unassembled WGS sequence"/>
</dbReference>
<sequence length="545" mass="61889">MIAKVCNNQKRVKKSINKKQERESKRNIVIKGNIDHKRKEEKQRKPIQNSLKKINQLITKDRSAQLVRRHIKLLLIPSKLQMSAQPSISPLKQHSNKHSPKSTEKTKASPNKKIQNGELSSTSQPITSKKQKVNQFSEEGKHTPKLGSKSQQQPEKNGVKKAQAQKNGTTNSKSQQQALNQVGNVSSNGTQQGGSSKQKSCFNQYCPKDKNISSVPSPQQESTKKQSVNGQYKQAKLEKTGEKVTFCDLCCQRYQEKHFCYYCQQVYFDDYNIDDKEWILCDTCDRWCHLHCEEEKIKKAFSSSQSENVQYDCPRCRCKEGNSSQSGNGNQVSQGKQQQQANAKASKEKPQSVSAANIKQKKNTKNKEKEDKKQDQVDQQIETHVKGQNNGQNVQTPQALSYHQHSAQQSSVVQNNIRKGNTGINSTSRDQIQTNSQNDQDIVYSLDNFKRKKNKIFQNKSIMQLYQPIQPLVFPNYTTIEDLLKSAGISVCLDENTIKSDLNDMKRMLMESSDSSFKSNSSNQLPNGIHNIQNGQNYSIVVNQE</sequence>
<feature type="compositionally biased region" description="Basic and acidic residues" evidence="5">
    <location>
        <begin position="33"/>
        <end position="44"/>
    </location>
</feature>
<dbReference type="CDD" id="cd15615">
    <property type="entry name" value="PHD_ARID4_like"/>
    <property type="match status" value="1"/>
</dbReference>
<feature type="region of interest" description="Disordered" evidence="5">
    <location>
        <begin position="82"/>
        <end position="177"/>
    </location>
</feature>
<accession>I7M088</accession>
<dbReference type="AlphaFoldDB" id="I7M088"/>
<dbReference type="STRING" id="312017.I7M088"/>
<dbReference type="KEGG" id="tet:TTHERM_00420920"/>
<dbReference type="RefSeq" id="XP_001033347.2">
    <property type="nucleotide sequence ID" value="XM_001033347.3"/>
</dbReference>
<dbReference type="InterPro" id="IPR013083">
    <property type="entry name" value="Znf_RING/FYVE/PHD"/>
</dbReference>
<feature type="compositionally biased region" description="Polar residues" evidence="5">
    <location>
        <begin position="386"/>
        <end position="397"/>
    </location>
</feature>
<keyword evidence="8" id="KW-1185">Reference proteome</keyword>
<evidence type="ECO:0000313" key="8">
    <source>
        <dbReference type="Proteomes" id="UP000009168"/>
    </source>
</evidence>
<protein>
    <submittedName>
        <fullName evidence="7">PHD-finger protein</fullName>
    </submittedName>
</protein>
<dbReference type="Gene3D" id="3.30.40.10">
    <property type="entry name" value="Zinc/RING finger domain, C3HC4 (zinc finger)"/>
    <property type="match status" value="1"/>
</dbReference>
<feature type="compositionally biased region" description="Polar residues" evidence="5">
    <location>
        <begin position="164"/>
        <end position="177"/>
    </location>
</feature>
<feature type="compositionally biased region" description="Polar residues" evidence="5">
    <location>
        <begin position="82"/>
        <end position="93"/>
    </location>
</feature>
<evidence type="ECO:0000259" key="6">
    <source>
        <dbReference type="PROSITE" id="PS50016"/>
    </source>
</evidence>
<dbReference type="InterPro" id="IPR001965">
    <property type="entry name" value="Znf_PHD"/>
</dbReference>
<name>I7M088_TETTS</name>
<dbReference type="OrthoDB" id="303107at2759"/>
<feature type="compositionally biased region" description="Low complexity" evidence="5">
    <location>
        <begin position="323"/>
        <end position="344"/>
    </location>
</feature>
<dbReference type="SUPFAM" id="SSF57903">
    <property type="entry name" value="FYVE/PHD zinc finger"/>
    <property type="match status" value="1"/>
</dbReference>
<evidence type="ECO:0000256" key="3">
    <source>
        <dbReference type="ARBA" id="ARBA00022833"/>
    </source>
</evidence>
<feature type="compositionally biased region" description="Low complexity" evidence="5">
    <location>
        <begin position="398"/>
        <end position="412"/>
    </location>
</feature>
<feature type="compositionally biased region" description="Basic and acidic residues" evidence="5">
    <location>
        <begin position="365"/>
        <end position="385"/>
    </location>
</feature>
<dbReference type="InParanoid" id="I7M088"/>
<organism evidence="7 8">
    <name type="scientific">Tetrahymena thermophila (strain SB210)</name>
    <dbReference type="NCBI Taxonomy" id="312017"/>
    <lineage>
        <taxon>Eukaryota</taxon>
        <taxon>Sar</taxon>
        <taxon>Alveolata</taxon>
        <taxon>Ciliophora</taxon>
        <taxon>Intramacronucleata</taxon>
        <taxon>Oligohymenophorea</taxon>
        <taxon>Hymenostomatida</taxon>
        <taxon>Tetrahymenina</taxon>
        <taxon>Tetrahymenidae</taxon>
        <taxon>Tetrahymena</taxon>
    </lineage>
</organism>
<dbReference type="InterPro" id="IPR011011">
    <property type="entry name" value="Znf_FYVE_PHD"/>
</dbReference>
<reference evidence="8" key="1">
    <citation type="journal article" date="2006" name="PLoS Biol.">
        <title>Macronuclear genome sequence of the ciliate Tetrahymena thermophila, a model eukaryote.</title>
        <authorList>
            <person name="Eisen J.A."/>
            <person name="Coyne R.S."/>
            <person name="Wu M."/>
            <person name="Wu D."/>
            <person name="Thiagarajan M."/>
            <person name="Wortman J.R."/>
            <person name="Badger J.H."/>
            <person name="Ren Q."/>
            <person name="Amedeo P."/>
            <person name="Jones K.M."/>
            <person name="Tallon L.J."/>
            <person name="Delcher A.L."/>
            <person name="Salzberg S.L."/>
            <person name="Silva J.C."/>
            <person name="Haas B.J."/>
            <person name="Majoros W.H."/>
            <person name="Farzad M."/>
            <person name="Carlton J.M."/>
            <person name="Smith R.K. Jr."/>
            <person name="Garg J."/>
            <person name="Pearlman R.E."/>
            <person name="Karrer K.M."/>
            <person name="Sun L."/>
            <person name="Manning G."/>
            <person name="Elde N.C."/>
            <person name="Turkewitz A.P."/>
            <person name="Asai D.J."/>
            <person name="Wilkes D.E."/>
            <person name="Wang Y."/>
            <person name="Cai H."/>
            <person name="Collins K."/>
            <person name="Stewart B.A."/>
            <person name="Lee S.R."/>
            <person name="Wilamowska K."/>
            <person name="Weinberg Z."/>
            <person name="Ruzzo W.L."/>
            <person name="Wloga D."/>
            <person name="Gaertig J."/>
            <person name="Frankel J."/>
            <person name="Tsao C.-C."/>
            <person name="Gorovsky M.A."/>
            <person name="Keeling P.J."/>
            <person name="Waller R.F."/>
            <person name="Patron N.J."/>
            <person name="Cherry J.M."/>
            <person name="Stover N.A."/>
            <person name="Krieger C.J."/>
            <person name="del Toro C."/>
            <person name="Ryder H.F."/>
            <person name="Williamson S.C."/>
            <person name="Barbeau R.A."/>
            <person name="Hamilton E.P."/>
            <person name="Orias E."/>
        </authorList>
    </citation>
    <scope>NUCLEOTIDE SEQUENCE [LARGE SCALE GENOMIC DNA]</scope>
    <source>
        <strain evidence="8">SB210</strain>
    </source>
</reference>
<evidence type="ECO:0000313" key="7">
    <source>
        <dbReference type="EMBL" id="EAR85684.2"/>
    </source>
</evidence>
<dbReference type="GeneID" id="7831487"/>
<evidence type="ECO:0000256" key="4">
    <source>
        <dbReference type="PROSITE-ProRule" id="PRU00146"/>
    </source>
</evidence>
<keyword evidence="3" id="KW-0862">Zinc</keyword>
<feature type="region of interest" description="Disordered" evidence="5">
    <location>
        <begin position="1"/>
        <end position="48"/>
    </location>
</feature>